<keyword evidence="3" id="KW-1185">Reference proteome</keyword>
<dbReference type="EMBL" id="KE504143">
    <property type="protein sequence ID" value="EPT01185.1"/>
    <property type="molecule type" value="Genomic_DNA"/>
</dbReference>
<evidence type="ECO:0000313" key="3">
    <source>
        <dbReference type="Proteomes" id="UP000015241"/>
    </source>
</evidence>
<feature type="compositionally biased region" description="Basic and acidic residues" evidence="1">
    <location>
        <begin position="334"/>
        <end position="344"/>
    </location>
</feature>
<dbReference type="InParanoid" id="S8FSN4"/>
<gene>
    <name evidence="2" type="ORF">FOMPIDRAFT_135710</name>
</gene>
<dbReference type="eggNOG" id="ENOG502S7D8">
    <property type="taxonomic scope" value="Eukaryota"/>
</dbReference>
<dbReference type="HOGENOM" id="CLU_024142_1_0_1"/>
<feature type="compositionally biased region" description="Pro residues" evidence="1">
    <location>
        <begin position="213"/>
        <end position="226"/>
    </location>
</feature>
<protein>
    <submittedName>
        <fullName evidence="2">Uncharacterized protein</fullName>
    </submittedName>
</protein>
<feature type="compositionally biased region" description="Polar residues" evidence="1">
    <location>
        <begin position="181"/>
        <end position="197"/>
    </location>
</feature>
<dbReference type="STRING" id="743788.S8FSN4"/>
<dbReference type="Proteomes" id="UP000015241">
    <property type="component" value="Unassembled WGS sequence"/>
</dbReference>
<feature type="compositionally biased region" description="Polar residues" evidence="1">
    <location>
        <begin position="473"/>
        <end position="487"/>
    </location>
</feature>
<dbReference type="OrthoDB" id="3357341at2759"/>
<feature type="region of interest" description="Disordered" evidence="1">
    <location>
        <begin position="172"/>
        <end position="228"/>
    </location>
</feature>
<feature type="compositionally biased region" description="Basic and acidic residues" evidence="1">
    <location>
        <begin position="364"/>
        <end position="374"/>
    </location>
</feature>
<evidence type="ECO:0000313" key="2">
    <source>
        <dbReference type="EMBL" id="EPT01185.1"/>
    </source>
</evidence>
<evidence type="ECO:0000256" key="1">
    <source>
        <dbReference type="SAM" id="MobiDB-lite"/>
    </source>
</evidence>
<feature type="compositionally biased region" description="Basic and acidic residues" evidence="1">
    <location>
        <begin position="405"/>
        <end position="423"/>
    </location>
</feature>
<feature type="region of interest" description="Disordered" evidence="1">
    <location>
        <begin position="364"/>
        <end position="493"/>
    </location>
</feature>
<sequence>MSLDKNLFTLNVTANAADPDVVDLVDPVGTVHYRKRRVQGETYTIEVSDPLSGSILVTATAPQATSKHKTLQLYNPDAVVELKYTGTLSFKWGFKWEDHEFEWRREECYILRKPDPAVLVAVTKEPSGRLKTSSVQILDYNLNRFDIDDRKGLEIIILTALLTFQDANDAYHNPRPEDASTAPTNSGSSNPLSTLLSIGTRRDSNASSSRAPTPTPPVVPPRPPPRTGMERVAELHMLRTLQGEGEANELEVGEEGAVEDWAQFAQRLLQDEAMLFITVRSASAAEVPKVLRVVEETKRFRHKSGIDEELHQYVSYDTVKTKTQGPRRINLNDPDPKSKNRSKDGYTPPESLLIHLSKIDMPELRPRAEVKDPGPELGWVPEGTKNLTPAPAPSSNPFVTKGKGKGKEDKRAEKDHRKAEKHNATLRPEPNRLTRPTSSYNAHTPPHLPHPYQPSPSPSQLNNPGIYAGAPPQNYNRPSNTHPSSILSPWLRR</sequence>
<name>S8FSN4_FOMSC</name>
<organism evidence="2 3">
    <name type="scientific">Fomitopsis schrenkii</name>
    <name type="common">Brown rot fungus</name>
    <dbReference type="NCBI Taxonomy" id="2126942"/>
    <lineage>
        <taxon>Eukaryota</taxon>
        <taxon>Fungi</taxon>
        <taxon>Dikarya</taxon>
        <taxon>Basidiomycota</taxon>
        <taxon>Agaricomycotina</taxon>
        <taxon>Agaricomycetes</taxon>
        <taxon>Polyporales</taxon>
        <taxon>Fomitopsis</taxon>
    </lineage>
</organism>
<feature type="region of interest" description="Disordered" evidence="1">
    <location>
        <begin position="317"/>
        <end position="350"/>
    </location>
</feature>
<feature type="compositionally biased region" description="Pro residues" evidence="1">
    <location>
        <begin position="446"/>
        <end position="457"/>
    </location>
</feature>
<dbReference type="AlphaFoldDB" id="S8FSN4"/>
<proteinExistence type="predicted"/>
<accession>S8FSN4</accession>
<reference evidence="2 3" key="1">
    <citation type="journal article" date="2012" name="Science">
        <title>The Paleozoic origin of enzymatic lignin decomposition reconstructed from 31 fungal genomes.</title>
        <authorList>
            <person name="Floudas D."/>
            <person name="Binder M."/>
            <person name="Riley R."/>
            <person name="Barry K."/>
            <person name="Blanchette R.A."/>
            <person name="Henrissat B."/>
            <person name="Martinez A.T."/>
            <person name="Otillar R."/>
            <person name="Spatafora J.W."/>
            <person name="Yadav J.S."/>
            <person name="Aerts A."/>
            <person name="Benoit I."/>
            <person name="Boyd A."/>
            <person name="Carlson A."/>
            <person name="Copeland A."/>
            <person name="Coutinho P.M."/>
            <person name="de Vries R.P."/>
            <person name="Ferreira P."/>
            <person name="Findley K."/>
            <person name="Foster B."/>
            <person name="Gaskell J."/>
            <person name="Glotzer D."/>
            <person name="Gorecki P."/>
            <person name="Heitman J."/>
            <person name="Hesse C."/>
            <person name="Hori C."/>
            <person name="Igarashi K."/>
            <person name="Jurgens J.A."/>
            <person name="Kallen N."/>
            <person name="Kersten P."/>
            <person name="Kohler A."/>
            <person name="Kuees U."/>
            <person name="Kumar T.K.A."/>
            <person name="Kuo A."/>
            <person name="LaButti K."/>
            <person name="Larrondo L.F."/>
            <person name="Lindquist E."/>
            <person name="Ling A."/>
            <person name="Lombard V."/>
            <person name="Lucas S."/>
            <person name="Lundell T."/>
            <person name="Martin R."/>
            <person name="McLaughlin D.J."/>
            <person name="Morgenstern I."/>
            <person name="Morin E."/>
            <person name="Murat C."/>
            <person name="Nagy L.G."/>
            <person name="Nolan M."/>
            <person name="Ohm R.A."/>
            <person name="Patyshakuliyeva A."/>
            <person name="Rokas A."/>
            <person name="Ruiz-Duenas F.J."/>
            <person name="Sabat G."/>
            <person name="Salamov A."/>
            <person name="Samejima M."/>
            <person name="Schmutz J."/>
            <person name="Slot J.C."/>
            <person name="St John F."/>
            <person name="Stenlid J."/>
            <person name="Sun H."/>
            <person name="Sun S."/>
            <person name="Syed K."/>
            <person name="Tsang A."/>
            <person name="Wiebenga A."/>
            <person name="Young D."/>
            <person name="Pisabarro A."/>
            <person name="Eastwood D.C."/>
            <person name="Martin F."/>
            <person name="Cullen D."/>
            <person name="Grigoriev I.V."/>
            <person name="Hibbett D.S."/>
        </authorList>
    </citation>
    <scope>NUCLEOTIDE SEQUENCE</scope>
    <source>
        <strain evidence="3">FP-58527</strain>
    </source>
</reference>